<name>A0A6J4IT36_9ACTN</name>
<evidence type="ECO:0000313" key="1">
    <source>
        <dbReference type="EMBL" id="CAA9258553.1"/>
    </source>
</evidence>
<protein>
    <recommendedName>
        <fullName evidence="2">Pyridoxamine 5'-phosphate oxidase putative domain-containing protein</fullName>
    </recommendedName>
</protein>
<organism evidence="1">
    <name type="scientific">uncultured Mycobacteriales bacterium</name>
    <dbReference type="NCBI Taxonomy" id="581187"/>
    <lineage>
        <taxon>Bacteria</taxon>
        <taxon>Bacillati</taxon>
        <taxon>Actinomycetota</taxon>
        <taxon>Actinomycetes</taxon>
        <taxon>Mycobacteriales</taxon>
        <taxon>environmental samples</taxon>
    </lineage>
</organism>
<sequence>MEPGIAEVARKAGVLWVELPGRAPVPVWQVWRDGASHLLTGPGEQPLPGLADGGAATVIARSPDTGGRAATWAATVRVLAGAERAEALPALLAARLNGTPDPDSAVVVELRPVVGP</sequence>
<gene>
    <name evidence="1" type="ORF">AVDCRST_MAG41-2295</name>
</gene>
<dbReference type="InterPro" id="IPR012349">
    <property type="entry name" value="Split_barrel_FMN-bd"/>
</dbReference>
<proteinExistence type="predicted"/>
<evidence type="ECO:0008006" key="2">
    <source>
        <dbReference type="Google" id="ProtNLM"/>
    </source>
</evidence>
<dbReference type="EMBL" id="CADCTP010000211">
    <property type="protein sequence ID" value="CAA9258553.1"/>
    <property type="molecule type" value="Genomic_DNA"/>
</dbReference>
<dbReference type="SUPFAM" id="SSF50475">
    <property type="entry name" value="FMN-binding split barrel"/>
    <property type="match status" value="1"/>
</dbReference>
<reference evidence="1" key="1">
    <citation type="submission" date="2020-02" db="EMBL/GenBank/DDBJ databases">
        <authorList>
            <person name="Meier V. D."/>
        </authorList>
    </citation>
    <scope>NUCLEOTIDE SEQUENCE</scope>
    <source>
        <strain evidence="1">AVDCRST_MAG41</strain>
    </source>
</reference>
<dbReference type="Gene3D" id="2.30.110.10">
    <property type="entry name" value="Electron Transport, Fmn-binding Protein, Chain A"/>
    <property type="match status" value="1"/>
</dbReference>
<dbReference type="AlphaFoldDB" id="A0A6J4IT36"/>
<accession>A0A6J4IT36</accession>